<keyword evidence="2" id="KW-1185">Reference proteome</keyword>
<protein>
    <submittedName>
        <fullName evidence="1">Uncharacterized protein</fullName>
    </submittedName>
</protein>
<proteinExistence type="predicted"/>
<sequence length="891" mass="98786">MSYSKQQVDENTDYKAGHAISLEDRMISVKYDSTLCLNSEGALSVVNSGSSGGSSDDYIAGKGIQINNNAINANVDGSTIKVNDKNQLEVINGGGGGDGKEYKAGKALNLNTDATFDVKVDDSTIKVNDKNELTVPQPTIPSYSAGQALSLDANNKFDVNVDGTTIKVNGNQLTVPQPTIPTYTAGQALSLDANNKFDVNVDGTTIKVNGNQLTVPQPTIPTYTAGQALTLDSNNKFDVNVDGTTIKLNEQNQLTAINEGKTYTAGDGIEIEATTIKARIDGTTIKCENGVLNVPQPTIPTYTAGQALTLDDSHKFNVSIDGSTIKVNDKNQLEAINGGGSSYKAGDGISINNDTISVNQNWFDIRDSINNPDGTFQFQNISKDASKQDIKLCCIEARYPKATREFFTQSLGLNPDYELDFNTSINQESVSSNEASINDETSYYLLTITDIPNDLHLSSNTEVDFLNIHLPDYIKDQHGKPIETVTCKVKNTDNGYICDIESSGTNENSNLEFINVNEVIPSDLVSFSDVGCDFDIKHIVNLTDQSILQNEGSEVRICDKDKRALAIFISDGAGKFAIHGSDLPSDSLDLPNSIFHYNHELHKELFKNVVKIEFSIAADSYAYKTYSFNNFHIELGSPKYIIPFIHETLAVPTGSMDNALGLKNLDPSDDRTYYTIEYLDDNVKPGIMSSSSLNLKEMLLRGELMIDIIYDKTNIKTENVIRCKELIADNGFTLHKSPLIFIYEPNDFGEEIINGIKHWYIDFGYDIESDEFKALPVDQPFEFIDNKVFGLHYCFTKKLAYTAEDESHYSWQGKNIYYHAKEDVRILEKYQNKQLFHTAIVISKCDELKLVLQKRFGMVKDIEGSVVEFLRDHMKITFISNKSGKELDYFE</sequence>
<reference evidence="1 2" key="1">
    <citation type="submission" date="2024-04" db="EMBL/GenBank/DDBJ databases">
        <title>Tritrichomonas musculus Genome.</title>
        <authorList>
            <person name="Alves-Ferreira E."/>
            <person name="Grigg M."/>
            <person name="Lorenzi H."/>
            <person name="Galac M."/>
        </authorList>
    </citation>
    <scope>NUCLEOTIDE SEQUENCE [LARGE SCALE GENOMIC DNA]</scope>
    <source>
        <strain evidence="1 2">EAF2021</strain>
    </source>
</reference>
<evidence type="ECO:0000313" key="1">
    <source>
        <dbReference type="EMBL" id="KAK8845655.1"/>
    </source>
</evidence>
<evidence type="ECO:0000313" key="2">
    <source>
        <dbReference type="Proteomes" id="UP001470230"/>
    </source>
</evidence>
<gene>
    <name evidence="1" type="ORF">M9Y10_020573</name>
</gene>
<name>A0ABR2HF37_9EUKA</name>
<dbReference type="EMBL" id="JAPFFF010000030">
    <property type="protein sequence ID" value="KAK8845655.1"/>
    <property type="molecule type" value="Genomic_DNA"/>
</dbReference>
<organism evidence="1 2">
    <name type="scientific">Tritrichomonas musculus</name>
    <dbReference type="NCBI Taxonomy" id="1915356"/>
    <lineage>
        <taxon>Eukaryota</taxon>
        <taxon>Metamonada</taxon>
        <taxon>Parabasalia</taxon>
        <taxon>Tritrichomonadida</taxon>
        <taxon>Tritrichomonadidae</taxon>
        <taxon>Tritrichomonas</taxon>
    </lineage>
</organism>
<comment type="caution">
    <text evidence="1">The sequence shown here is derived from an EMBL/GenBank/DDBJ whole genome shotgun (WGS) entry which is preliminary data.</text>
</comment>
<dbReference type="Proteomes" id="UP001470230">
    <property type="component" value="Unassembled WGS sequence"/>
</dbReference>
<accession>A0ABR2HF37</accession>